<name>A0ABT7PS62_9BACT</name>
<evidence type="ECO:0000313" key="3">
    <source>
        <dbReference type="EMBL" id="MDM4019329.1"/>
    </source>
</evidence>
<accession>A0ABT7PS62</accession>
<proteinExistence type="predicted"/>
<dbReference type="Proteomes" id="UP001239462">
    <property type="component" value="Unassembled WGS sequence"/>
</dbReference>
<feature type="region of interest" description="Disordered" evidence="1">
    <location>
        <begin position="1"/>
        <end position="51"/>
    </location>
</feature>
<organism evidence="3 4">
    <name type="scientific">Roseiconus lacunae</name>
    <dbReference type="NCBI Taxonomy" id="2605694"/>
    <lineage>
        <taxon>Bacteria</taxon>
        <taxon>Pseudomonadati</taxon>
        <taxon>Planctomycetota</taxon>
        <taxon>Planctomycetia</taxon>
        <taxon>Pirellulales</taxon>
        <taxon>Pirellulaceae</taxon>
        <taxon>Roseiconus</taxon>
    </lineage>
</organism>
<feature type="transmembrane region" description="Helical" evidence="2">
    <location>
        <begin position="55"/>
        <end position="73"/>
    </location>
</feature>
<evidence type="ECO:0000256" key="2">
    <source>
        <dbReference type="SAM" id="Phobius"/>
    </source>
</evidence>
<dbReference type="EMBL" id="JASZZN010000037">
    <property type="protein sequence ID" value="MDM4019329.1"/>
    <property type="molecule type" value="Genomic_DNA"/>
</dbReference>
<feature type="compositionally biased region" description="Polar residues" evidence="1">
    <location>
        <begin position="1"/>
        <end position="11"/>
    </location>
</feature>
<reference evidence="3 4" key="1">
    <citation type="submission" date="2023-06" db="EMBL/GenBank/DDBJ databases">
        <title>Roseiconus lacunae JC819 isolated from Gulf of Mannar region, Tamil Nadu.</title>
        <authorList>
            <person name="Pk S."/>
            <person name="Ch S."/>
            <person name="Ch V.R."/>
        </authorList>
    </citation>
    <scope>NUCLEOTIDE SEQUENCE [LARGE SCALE GENOMIC DNA]</scope>
    <source>
        <strain evidence="3 4">JC819</strain>
    </source>
</reference>
<evidence type="ECO:0000256" key="1">
    <source>
        <dbReference type="SAM" id="MobiDB-lite"/>
    </source>
</evidence>
<keyword evidence="4" id="KW-1185">Reference proteome</keyword>
<keyword evidence="2" id="KW-1133">Transmembrane helix</keyword>
<evidence type="ECO:0000313" key="4">
    <source>
        <dbReference type="Proteomes" id="UP001239462"/>
    </source>
</evidence>
<keyword evidence="2" id="KW-0812">Transmembrane</keyword>
<sequence length="297" mass="32622">MNSETPSGNPSPTDPDKANFHKPEPDKKRRPDKAEPDEAKQKPTRAPKIPWPQQGWRILSSLFVVGGIVGYGWCMSLDSGITAAVLGALLGLGGKSLLDELRDKGSWAAESVQQIAAIMFAMSLGVITGLLLGYWVRGDYRFTDAGSAKILAKLEELKPLLPDAENNVAVGDRLKALEELLADSDKTTKRERFSLNNAKQLVNLTEKVAQSADEFAMLFGANTNEGKLFQTIADELNAPERDINVPPATLEEVRRELKRLDNSELPERISREKLEQFGKSLNELFPVSQADPPATTK</sequence>
<comment type="caution">
    <text evidence="3">The sequence shown here is derived from an EMBL/GenBank/DDBJ whole genome shotgun (WGS) entry which is preliminary data.</text>
</comment>
<dbReference type="RefSeq" id="WP_289167444.1">
    <property type="nucleotide sequence ID" value="NZ_JASZZN010000037.1"/>
</dbReference>
<feature type="compositionally biased region" description="Basic and acidic residues" evidence="1">
    <location>
        <begin position="14"/>
        <end position="41"/>
    </location>
</feature>
<protein>
    <submittedName>
        <fullName evidence="3">Uncharacterized protein</fullName>
    </submittedName>
</protein>
<feature type="transmembrane region" description="Helical" evidence="2">
    <location>
        <begin position="118"/>
        <end position="136"/>
    </location>
</feature>
<keyword evidence="2" id="KW-0472">Membrane</keyword>
<gene>
    <name evidence="3" type="ORF">QTN89_27995</name>
</gene>